<evidence type="ECO:0000259" key="4">
    <source>
        <dbReference type="PROSITE" id="PS51480"/>
    </source>
</evidence>
<dbReference type="OrthoDB" id="2139957at2759"/>
<evidence type="ECO:0000256" key="1">
    <source>
        <dbReference type="ARBA" id="ARBA00022679"/>
    </source>
</evidence>
<keyword evidence="1" id="KW-0808">Transferase</keyword>
<dbReference type="PROSITE" id="PS51480">
    <property type="entry name" value="DHAL"/>
    <property type="match status" value="1"/>
</dbReference>
<proteinExistence type="predicted"/>
<dbReference type="EMBL" id="ML992662">
    <property type="protein sequence ID" value="KAF2218002.1"/>
    <property type="molecule type" value="Genomic_DNA"/>
</dbReference>
<dbReference type="Gene3D" id="1.25.40.340">
    <property type="match status" value="1"/>
</dbReference>
<dbReference type="GO" id="GO:0019563">
    <property type="term" value="P:glycerol catabolic process"/>
    <property type="evidence" value="ECO:0007669"/>
    <property type="project" value="TreeGrafter"/>
</dbReference>
<dbReference type="AlphaFoldDB" id="A0A6A6FWZ0"/>
<dbReference type="InterPro" id="IPR004007">
    <property type="entry name" value="DhaL_dom"/>
</dbReference>
<sequence>LIRPAIKTVQTQKGQHILVDTAKAEGKHVHVVAVGTSGNFSSTLLDDKHVTAIITQEKGAGVLHATDLPHTLQSAGIEVLQGVVVVRAGKQRKVEAHQPDVLEIELSSELEQDHVLHLLGHATETTRSNPHHISDLLKAFVKDASTAHSRFHTEKAEGNPAVLHVGGAQGFEKAKHAVERDLKHVLKTHGSQEKETVYSVHYSDVNGLSVLENYIIAGEIANYLHSQNLPYTLSHSTILNHADQARGFSISICPLPTHFLSPQPLPEPHKPINTTPKSSSSNPTTTTTTTLQKSLPPCNPNLTFSPNSIRARTTAACNALITAEPTITDYDTIVGDGDCGYTLRDGAKRVLTFISSSSASDKDFSTNLPSTLASLVSELEVNMGGTSGALYCIFLTALASSLASEESVAKALKKALGELCKYTNARVGDRTMMDALIPFVETYAADEGKVEEALEKAREGVEGTKRMEAKLGRSTYLDESATRGVPDPGA</sequence>
<feature type="domain" description="DhaL" evidence="4">
    <location>
        <begin position="307"/>
        <end position="490"/>
    </location>
</feature>
<dbReference type="InterPro" id="IPR036117">
    <property type="entry name" value="DhaL_dom_sf"/>
</dbReference>
<feature type="region of interest" description="Disordered" evidence="3">
    <location>
        <begin position="263"/>
        <end position="299"/>
    </location>
</feature>
<dbReference type="PANTHER" id="PTHR28629">
    <property type="entry name" value="TRIOKINASE/FMN CYCLASE"/>
    <property type="match status" value="1"/>
</dbReference>
<name>A0A6A6FWZ0_9PEZI</name>
<accession>A0A6A6FWZ0</accession>
<dbReference type="SMART" id="SM01120">
    <property type="entry name" value="Dak2"/>
    <property type="match status" value="1"/>
</dbReference>
<dbReference type="PANTHER" id="PTHR28629:SF4">
    <property type="entry name" value="TRIOKINASE_FMN CYCLASE"/>
    <property type="match status" value="1"/>
</dbReference>
<dbReference type="Pfam" id="PF02734">
    <property type="entry name" value="Dak2"/>
    <property type="match status" value="1"/>
</dbReference>
<dbReference type="GO" id="GO:0004371">
    <property type="term" value="F:glycerone kinase activity"/>
    <property type="evidence" value="ECO:0007669"/>
    <property type="project" value="InterPro"/>
</dbReference>
<evidence type="ECO:0000313" key="6">
    <source>
        <dbReference type="Proteomes" id="UP000799539"/>
    </source>
</evidence>
<gene>
    <name evidence="5" type="ORF">CERZMDRAFT_14124</name>
</gene>
<reference evidence="5" key="1">
    <citation type="journal article" date="2020" name="Stud. Mycol.">
        <title>101 Dothideomycetes genomes: a test case for predicting lifestyles and emergence of pathogens.</title>
        <authorList>
            <person name="Haridas S."/>
            <person name="Albert R."/>
            <person name="Binder M."/>
            <person name="Bloem J."/>
            <person name="Labutti K."/>
            <person name="Salamov A."/>
            <person name="Andreopoulos B."/>
            <person name="Baker S."/>
            <person name="Barry K."/>
            <person name="Bills G."/>
            <person name="Bluhm B."/>
            <person name="Cannon C."/>
            <person name="Castanera R."/>
            <person name="Culley D."/>
            <person name="Daum C."/>
            <person name="Ezra D."/>
            <person name="Gonzalez J."/>
            <person name="Henrissat B."/>
            <person name="Kuo A."/>
            <person name="Liang C."/>
            <person name="Lipzen A."/>
            <person name="Lutzoni F."/>
            <person name="Magnuson J."/>
            <person name="Mondo S."/>
            <person name="Nolan M."/>
            <person name="Ohm R."/>
            <person name="Pangilinan J."/>
            <person name="Park H.-J."/>
            <person name="Ramirez L."/>
            <person name="Alfaro M."/>
            <person name="Sun H."/>
            <person name="Tritt A."/>
            <person name="Yoshinaga Y."/>
            <person name="Zwiers L.-H."/>
            <person name="Turgeon B."/>
            <person name="Goodwin S."/>
            <person name="Spatafora J."/>
            <person name="Crous P."/>
            <person name="Grigoriev I."/>
        </authorList>
    </citation>
    <scope>NUCLEOTIDE SEQUENCE</scope>
    <source>
        <strain evidence="5">SCOH1-5</strain>
    </source>
</reference>
<organism evidence="5 6">
    <name type="scientific">Cercospora zeae-maydis SCOH1-5</name>
    <dbReference type="NCBI Taxonomy" id="717836"/>
    <lineage>
        <taxon>Eukaryota</taxon>
        <taxon>Fungi</taxon>
        <taxon>Dikarya</taxon>
        <taxon>Ascomycota</taxon>
        <taxon>Pezizomycotina</taxon>
        <taxon>Dothideomycetes</taxon>
        <taxon>Dothideomycetidae</taxon>
        <taxon>Mycosphaerellales</taxon>
        <taxon>Mycosphaerellaceae</taxon>
        <taxon>Cercospora</taxon>
    </lineage>
</organism>
<keyword evidence="2" id="KW-0418">Kinase</keyword>
<dbReference type="InterPro" id="IPR050861">
    <property type="entry name" value="Dihydroxyacetone_Kinase"/>
</dbReference>
<dbReference type="GO" id="GO:0005829">
    <property type="term" value="C:cytosol"/>
    <property type="evidence" value="ECO:0007669"/>
    <property type="project" value="TreeGrafter"/>
</dbReference>
<dbReference type="SUPFAM" id="SSF101473">
    <property type="entry name" value="DhaL-like"/>
    <property type="match status" value="1"/>
</dbReference>
<feature type="non-terminal residue" evidence="5">
    <location>
        <position position="1"/>
    </location>
</feature>
<keyword evidence="6" id="KW-1185">Reference proteome</keyword>
<evidence type="ECO:0000256" key="3">
    <source>
        <dbReference type="SAM" id="MobiDB-lite"/>
    </source>
</evidence>
<evidence type="ECO:0000256" key="2">
    <source>
        <dbReference type="ARBA" id="ARBA00022777"/>
    </source>
</evidence>
<feature type="non-terminal residue" evidence="5">
    <location>
        <position position="490"/>
    </location>
</feature>
<protein>
    <recommendedName>
        <fullName evidence="4">DhaL domain-containing protein</fullName>
    </recommendedName>
</protein>
<dbReference type="Proteomes" id="UP000799539">
    <property type="component" value="Unassembled WGS sequence"/>
</dbReference>
<feature type="compositionally biased region" description="Low complexity" evidence="3">
    <location>
        <begin position="273"/>
        <end position="296"/>
    </location>
</feature>
<evidence type="ECO:0000313" key="5">
    <source>
        <dbReference type="EMBL" id="KAF2218002.1"/>
    </source>
</evidence>